<organism evidence="2 3">
    <name type="scientific">Mycolicibacterium fortuitum</name>
    <name type="common">Mycobacterium fortuitum</name>
    <dbReference type="NCBI Taxonomy" id="1766"/>
    <lineage>
        <taxon>Bacteria</taxon>
        <taxon>Bacillati</taxon>
        <taxon>Actinomycetota</taxon>
        <taxon>Actinomycetes</taxon>
        <taxon>Mycobacteriales</taxon>
        <taxon>Mycobacteriaceae</taxon>
        <taxon>Mycolicibacterium</taxon>
    </lineage>
</organism>
<evidence type="ECO:0008006" key="4">
    <source>
        <dbReference type="Google" id="ProtNLM"/>
    </source>
</evidence>
<accession>A0A378USX6</accession>
<keyword evidence="1" id="KW-0472">Membrane</keyword>
<feature type="transmembrane region" description="Helical" evidence="1">
    <location>
        <begin position="207"/>
        <end position="231"/>
    </location>
</feature>
<name>A0A378USX6_MYCFO</name>
<proteinExistence type="predicted"/>
<evidence type="ECO:0000313" key="2">
    <source>
        <dbReference type="EMBL" id="STZ88042.1"/>
    </source>
</evidence>
<keyword evidence="1" id="KW-0812">Transmembrane</keyword>
<feature type="transmembrane region" description="Helical" evidence="1">
    <location>
        <begin position="35"/>
        <end position="51"/>
    </location>
</feature>
<feature type="transmembrane region" description="Helical" evidence="1">
    <location>
        <begin position="6"/>
        <end position="28"/>
    </location>
</feature>
<gene>
    <name evidence="2" type="ORF">NCTC1542_02820</name>
</gene>
<dbReference type="InterPro" id="IPR033459">
    <property type="entry name" value="AveC-like"/>
</dbReference>
<sequence>MNVDLLIKAGVTFAYLTGLGFLVVGISLSYRRGRLHPLLLLCISALSFSWIEAPYDWAMYAQFPPALPRMPSWWPLNLTWGGLPSAVPVGYMGYFVLPAIIGAALGRWASGKWDWRRPQTLLLVGFAVGFCWALFFNAIIGARLGLFYYGYVIEGLGLWEGTKHQYPVYDAIAMGIQMMVFTYLLGRNDSEGRNVIEMWADKISRTRLQSAMLSVIAVIVVGHAVYASVFAPHLVTKLGGWVTVGPTEQLFRGCPISRNSRTLEWPPARAATPA</sequence>
<feature type="transmembrane region" description="Helical" evidence="1">
    <location>
        <begin position="121"/>
        <end position="146"/>
    </location>
</feature>
<keyword evidence="1" id="KW-1133">Transmembrane helix</keyword>
<feature type="transmembrane region" description="Helical" evidence="1">
    <location>
        <begin position="166"/>
        <end position="186"/>
    </location>
</feature>
<reference evidence="2 3" key="1">
    <citation type="submission" date="2018-06" db="EMBL/GenBank/DDBJ databases">
        <authorList>
            <consortium name="Pathogen Informatics"/>
            <person name="Doyle S."/>
        </authorList>
    </citation>
    <scope>NUCLEOTIDE SEQUENCE [LARGE SCALE GENOMIC DNA]</scope>
    <source>
        <strain evidence="2 3">NCTC1542</strain>
    </source>
</reference>
<feature type="transmembrane region" description="Helical" evidence="1">
    <location>
        <begin position="91"/>
        <end position="109"/>
    </location>
</feature>
<dbReference type="EMBL" id="UGQY01000003">
    <property type="protein sequence ID" value="STZ88042.1"/>
    <property type="molecule type" value="Genomic_DNA"/>
</dbReference>
<dbReference type="Proteomes" id="UP000255389">
    <property type="component" value="Unassembled WGS sequence"/>
</dbReference>
<evidence type="ECO:0000313" key="3">
    <source>
        <dbReference type="Proteomes" id="UP000255389"/>
    </source>
</evidence>
<dbReference type="AlphaFoldDB" id="A0A378USX6"/>
<protein>
    <recommendedName>
        <fullName evidence="4">DUF5135 domain-containing protein</fullName>
    </recommendedName>
</protein>
<dbReference type="Pfam" id="PF17198">
    <property type="entry name" value="AveC_like"/>
    <property type="match status" value="1"/>
</dbReference>
<evidence type="ECO:0000256" key="1">
    <source>
        <dbReference type="SAM" id="Phobius"/>
    </source>
</evidence>